<dbReference type="KEGG" id="ccah:DWG20_13785"/>
<feature type="transmembrane region" description="Helical" evidence="1">
    <location>
        <begin position="47"/>
        <end position="68"/>
    </location>
</feature>
<gene>
    <name evidence="3" type="ORF">DWG20_13785</name>
</gene>
<evidence type="ECO:0000259" key="2">
    <source>
        <dbReference type="Pfam" id="PF02698"/>
    </source>
</evidence>
<feature type="transmembrane region" description="Helical" evidence="1">
    <location>
        <begin position="12"/>
        <end position="35"/>
    </location>
</feature>
<protein>
    <submittedName>
        <fullName evidence="3">YdcF family protein</fullName>
    </submittedName>
</protein>
<dbReference type="RefSeq" id="WP_115434341.1">
    <property type="nucleotide sequence ID" value="NZ_CP031337.1"/>
</dbReference>
<keyword evidence="1" id="KW-0812">Transmembrane</keyword>
<accession>A0A345Y912</accession>
<evidence type="ECO:0000256" key="1">
    <source>
        <dbReference type="SAM" id="Phobius"/>
    </source>
</evidence>
<reference evidence="3 4" key="1">
    <citation type="submission" date="2018-07" db="EMBL/GenBank/DDBJ databases">
        <title>Crenobacter cavernae sp. nov., isolated from a karst cave.</title>
        <authorList>
            <person name="Zhu H."/>
        </authorList>
    </citation>
    <scope>NUCLEOTIDE SEQUENCE [LARGE SCALE GENOMIC DNA]</scope>
    <source>
        <strain evidence="3 4">K1W11S-77</strain>
    </source>
</reference>
<dbReference type="Gene3D" id="3.40.50.620">
    <property type="entry name" value="HUPs"/>
    <property type="match status" value="1"/>
</dbReference>
<dbReference type="Proteomes" id="UP000254537">
    <property type="component" value="Chromosome"/>
</dbReference>
<feature type="domain" description="DUF218" evidence="2">
    <location>
        <begin position="86"/>
        <end position="246"/>
    </location>
</feature>
<dbReference type="AlphaFoldDB" id="A0A345Y912"/>
<evidence type="ECO:0000313" key="3">
    <source>
        <dbReference type="EMBL" id="AXK40414.1"/>
    </source>
</evidence>
<dbReference type="GO" id="GO:0000270">
    <property type="term" value="P:peptidoglycan metabolic process"/>
    <property type="evidence" value="ECO:0007669"/>
    <property type="project" value="TreeGrafter"/>
</dbReference>
<dbReference type="InterPro" id="IPR003848">
    <property type="entry name" value="DUF218"/>
</dbReference>
<dbReference type="GO" id="GO:0043164">
    <property type="term" value="P:Gram-negative-bacterium-type cell wall biogenesis"/>
    <property type="evidence" value="ECO:0007669"/>
    <property type="project" value="TreeGrafter"/>
</dbReference>
<name>A0A345Y912_9NEIS</name>
<dbReference type="PANTHER" id="PTHR30336">
    <property type="entry name" value="INNER MEMBRANE PROTEIN, PROBABLE PERMEASE"/>
    <property type="match status" value="1"/>
</dbReference>
<organism evidence="3 4">
    <name type="scientific">Crenobacter cavernae</name>
    <dbReference type="NCBI Taxonomy" id="2290923"/>
    <lineage>
        <taxon>Bacteria</taxon>
        <taxon>Pseudomonadati</taxon>
        <taxon>Pseudomonadota</taxon>
        <taxon>Betaproteobacteria</taxon>
        <taxon>Neisseriales</taxon>
        <taxon>Neisseriaceae</taxon>
        <taxon>Crenobacter</taxon>
    </lineage>
</organism>
<dbReference type="PANTHER" id="PTHR30336:SF4">
    <property type="entry name" value="ENVELOPE BIOGENESIS FACTOR ELYC"/>
    <property type="match status" value="1"/>
</dbReference>
<dbReference type="OrthoDB" id="9809813at2"/>
<sequence length="259" mass="28144">MMTDVSPLVLVHQLAGAFFLPPLLWLWPMLIGALFIRRGWRKVGRALWVLAFAGLYLAATPQMALWLARGLETDPPISADALASVDAIVVLGGGKRPSPEYGGETVSLDTLSRVRYGAWLSARSGKPLLVTGGAPLGGNAEGSLMAGVLENEFKRPVRWRETASNTTQENAQNSAKILLPQGVKRIALVSQAWHLRRAVGFFGEQGLAVVPAPTGFIRYDGPAFLRWVPQGRAMQEVYSLTREYIGMLYYALRGQLAGG</sequence>
<dbReference type="CDD" id="cd06259">
    <property type="entry name" value="YdcF-like"/>
    <property type="match status" value="1"/>
</dbReference>
<proteinExistence type="predicted"/>
<keyword evidence="1" id="KW-0472">Membrane</keyword>
<dbReference type="InterPro" id="IPR051599">
    <property type="entry name" value="Cell_Envelope_Assoc"/>
</dbReference>
<dbReference type="GO" id="GO:0005886">
    <property type="term" value="C:plasma membrane"/>
    <property type="evidence" value="ECO:0007669"/>
    <property type="project" value="TreeGrafter"/>
</dbReference>
<dbReference type="EMBL" id="CP031337">
    <property type="protein sequence ID" value="AXK40414.1"/>
    <property type="molecule type" value="Genomic_DNA"/>
</dbReference>
<dbReference type="Pfam" id="PF02698">
    <property type="entry name" value="DUF218"/>
    <property type="match status" value="1"/>
</dbReference>
<evidence type="ECO:0000313" key="4">
    <source>
        <dbReference type="Proteomes" id="UP000254537"/>
    </source>
</evidence>
<keyword evidence="1" id="KW-1133">Transmembrane helix</keyword>
<dbReference type="InterPro" id="IPR014729">
    <property type="entry name" value="Rossmann-like_a/b/a_fold"/>
</dbReference>